<dbReference type="Pfam" id="PF07907">
    <property type="entry name" value="YibE_F"/>
    <property type="match status" value="1"/>
</dbReference>
<feature type="transmembrane region" description="Helical" evidence="2">
    <location>
        <begin position="366"/>
        <end position="392"/>
    </location>
</feature>
<feature type="transmembrane region" description="Helical" evidence="2">
    <location>
        <begin position="24"/>
        <end position="44"/>
    </location>
</feature>
<evidence type="ECO:0000256" key="2">
    <source>
        <dbReference type="SAM" id="Phobius"/>
    </source>
</evidence>
<feature type="transmembrane region" description="Helical" evidence="2">
    <location>
        <begin position="324"/>
        <end position="346"/>
    </location>
</feature>
<keyword evidence="2" id="KW-0472">Membrane</keyword>
<feature type="transmembrane region" description="Helical" evidence="2">
    <location>
        <begin position="167"/>
        <end position="189"/>
    </location>
</feature>
<reference evidence="3 4" key="1">
    <citation type="submission" date="2021-03" db="EMBL/GenBank/DDBJ databases">
        <title>Human Oral Microbial Genomes.</title>
        <authorList>
            <person name="Johnston C.D."/>
            <person name="Chen T."/>
            <person name="Dewhirst F.E."/>
        </authorList>
    </citation>
    <scope>NUCLEOTIDE SEQUENCE [LARGE SCALE GENOMIC DNA]</scope>
    <source>
        <strain evidence="3 4">DSMZ 100122</strain>
    </source>
</reference>
<keyword evidence="4" id="KW-1185">Reference proteome</keyword>
<gene>
    <name evidence="3" type="ORF">J5A65_14695</name>
</gene>
<evidence type="ECO:0000256" key="1">
    <source>
        <dbReference type="SAM" id="MobiDB-lite"/>
    </source>
</evidence>
<dbReference type="RefSeq" id="WP_212323665.1">
    <property type="nucleotide sequence ID" value="NZ_AP024463.1"/>
</dbReference>
<feature type="transmembrane region" description="Helical" evidence="2">
    <location>
        <begin position="144"/>
        <end position="162"/>
    </location>
</feature>
<feature type="compositionally biased region" description="Basic residues" evidence="1">
    <location>
        <begin position="397"/>
        <end position="407"/>
    </location>
</feature>
<keyword evidence="2" id="KW-0812">Transmembrane</keyword>
<feature type="transmembrane region" description="Helical" evidence="2">
    <location>
        <begin position="270"/>
        <end position="288"/>
    </location>
</feature>
<organism evidence="3 4">
    <name type="scientific">Arachnia rubra</name>
    <dbReference type="NCBI Taxonomy" id="1547448"/>
    <lineage>
        <taxon>Bacteria</taxon>
        <taxon>Bacillati</taxon>
        <taxon>Actinomycetota</taxon>
        <taxon>Actinomycetes</taxon>
        <taxon>Propionibacteriales</taxon>
        <taxon>Propionibacteriaceae</taxon>
        <taxon>Arachnia</taxon>
    </lineage>
</organism>
<accession>A0ABX7Y5W4</accession>
<protein>
    <submittedName>
        <fullName evidence="3">YibE/F family protein</fullName>
    </submittedName>
</protein>
<feature type="transmembrane region" description="Helical" evidence="2">
    <location>
        <begin position="195"/>
        <end position="213"/>
    </location>
</feature>
<keyword evidence="2" id="KW-1133">Transmembrane helix</keyword>
<feature type="transmembrane region" description="Helical" evidence="2">
    <location>
        <begin position="225"/>
        <end position="250"/>
    </location>
</feature>
<dbReference type="InterPro" id="IPR012507">
    <property type="entry name" value="YibE_F"/>
</dbReference>
<dbReference type="Proteomes" id="UP000678513">
    <property type="component" value="Chromosome"/>
</dbReference>
<evidence type="ECO:0000313" key="3">
    <source>
        <dbReference type="EMBL" id="QUC08128.1"/>
    </source>
</evidence>
<feature type="region of interest" description="Disordered" evidence="1">
    <location>
        <begin position="397"/>
        <end position="419"/>
    </location>
</feature>
<evidence type="ECO:0000313" key="4">
    <source>
        <dbReference type="Proteomes" id="UP000678513"/>
    </source>
</evidence>
<dbReference type="PANTHER" id="PTHR41771:SF1">
    <property type="entry name" value="MEMBRANE PROTEIN"/>
    <property type="match status" value="1"/>
</dbReference>
<proteinExistence type="predicted"/>
<dbReference type="EMBL" id="CP072384">
    <property type="protein sequence ID" value="QUC08128.1"/>
    <property type="molecule type" value="Genomic_DNA"/>
</dbReference>
<name>A0ABX7Y5W4_9ACTN</name>
<dbReference type="PANTHER" id="PTHR41771">
    <property type="entry name" value="MEMBRANE PROTEIN-RELATED"/>
    <property type="match status" value="1"/>
</dbReference>
<sequence length="419" mass="43267">MGAGHSHSGADLDHVAVGTTARNVLIGFLALVGVLTVAGLIWLWPSGSDLSSVVQKIYDAPNLTHEHGTITDITDGCDAQQTGNAKCVTATVTVNTGEDTGSSVTIPLLGPNAQSGLRAGDVIELNRIASADDPVWSYSSTERMPVLAVLAVLFVLVVLAVARLKGLFALLGLGFAGVVLVGFMLPALITGKPGILVALVGGTAIMFVVLYVAHGVSIRTSTALAGTLLGVAVTTGLGSLFVELARLAGFAEENEYDLAQLVPGLNFRELLMVGIIVGGLGVMNDVTITQSSAVWELRAAAPSMSRGKLFAAGMRIGRDHIASTIYTIVFAYAGGSLAVLLLLYFTDRPALALMNAEMFASEIVRTLGSAIGLILSVPITTGIAALTVGAAATPPARRGKYQARRGRHAEEPEAEAAEA</sequence>